<dbReference type="PANTHER" id="PTHR47861">
    <property type="entry name" value="FKBP-TYPE PEPTIDYL-PROLYL CIS-TRANS ISOMERASE SLYD"/>
    <property type="match status" value="1"/>
</dbReference>
<evidence type="ECO:0000256" key="1">
    <source>
        <dbReference type="ARBA" id="ARBA00000971"/>
    </source>
</evidence>
<dbReference type="eggNOG" id="COG1047">
    <property type="taxonomic scope" value="Bacteria"/>
</dbReference>
<keyword evidence="5 9" id="KW-0697">Rotamase</keyword>
<dbReference type="GO" id="GO:0005737">
    <property type="term" value="C:cytoplasm"/>
    <property type="evidence" value="ECO:0007669"/>
    <property type="project" value="UniProtKB-SubCell"/>
</dbReference>
<evidence type="ECO:0000256" key="7">
    <source>
        <dbReference type="ARBA" id="ARBA00023235"/>
    </source>
</evidence>
<comment type="catalytic activity">
    <reaction evidence="1 9 10">
        <text>[protein]-peptidylproline (omega=180) = [protein]-peptidylproline (omega=0)</text>
        <dbReference type="Rhea" id="RHEA:16237"/>
        <dbReference type="Rhea" id="RHEA-COMP:10747"/>
        <dbReference type="Rhea" id="RHEA-COMP:10748"/>
        <dbReference type="ChEBI" id="CHEBI:83833"/>
        <dbReference type="ChEBI" id="CHEBI:83834"/>
        <dbReference type="EC" id="5.2.1.8"/>
    </reaction>
</comment>
<sequence>MSNSAKKDDLVQVHYTGKFEDGNVFDSSRERKEPIEFQVGAGQMIKGFDAAVEGMNVGESKTITLAPTEAYGESNPENIVSFPKDKLPPEMNPKVGDQLALQGQNGEQIPVVVLEANEEGVVLDANHPMAGKTLVFDLELVGIKEN</sequence>
<evidence type="ECO:0000256" key="8">
    <source>
        <dbReference type="ARBA" id="ARBA00037071"/>
    </source>
</evidence>
<dbReference type="EMBL" id="CP003345">
    <property type="protein sequence ID" value="AFM06336.1"/>
    <property type="molecule type" value="Genomic_DNA"/>
</dbReference>
<evidence type="ECO:0000256" key="10">
    <source>
        <dbReference type="RuleBase" id="RU003915"/>
    </source>
</evidence>
<comment type="function">
    <text evidence="8">Also involved in hydrogenase metallocenter assembly, probably by participating in the nickel insertion step. This function in hydrogenase biosynthesis requires chaperone activity and the presence of the metal-binding domain, but not PPIase activity.</text>
</comment>
<proteinExistence type="inferred from homology"/>
<accession>I4AQV1</accession>
<keyword evidence="7 9" id="KW-0413">Isomerase</keyword>
<reference evidence="13" key="1">
    <citation type="submission" date="2012-06" db="EMBL/GenBank/DDBJ databases">
        <title>The complete genome of Flexibacter litoralis DSM 6794.</title>
        <authorList>
            <person name="Lucas S."/>
            <person name="Copeland A."/>
            <person name="Lapidus A."/>
            <person name="Glavina del Rio T."/>
            <person name="Dalin E."/>
            <person name="Tice H."/>
            <person name="Bruce D."/>
            <person name="Goodwin L."/>
            <person name="Pitluck S."/>
            <person name="Peters L."/>
            <person name="Ovchinnikova G."/>
            <person name="Lu M."/>
            <person name="Kyrpides N."/>
            <person name="Mavromatis K."/>
            <person name="Ivanova N."/>
            <person name="Brettin T."/>
            <person name="Detter J.C."/>
            <person name="Han C."/>
            <person name="Larimer F."/>
            <person name="Land M."/>
            <person name="Hauser L."/>
            <person name="Markowitz V."/>
            <person name="Cheng J.-F."/>
            <person name="Hugenholtz P."/>
            <person name="Woyke T."/>
            <person name="Wu D."/>
            <person name="Spring S."/>
            <person name="Lang E."/>
            <person name="Kopitz M."/>
            <person name="Brambilla E."/>
            <person name="Klenk H.-P."/>
            <person name="Eisen J.A."/>
        </authorList>
    </citation>
    <scope>NUCLEOTIDE SEQUENCE [LARGE SCALE GENOMIC DNA]</scope>
    <source>
        <strain evidence="13">ATCC 23117 / DSM 6794 / NBRC 15988 / NCIMB 1366 / Sio-4</strain>
    </source>
</reference>
<gene>
    <name evidence="12" type="ordered locus">Fleli_4038</name>
</gene>
<dbReference type="PROSITE" id="PS50059">
    <property type="entry name" value="FKBP_PPIASE"/>
    <property type="match status" value="1"/>
</dbReference>
<dbReference type="STRING" id="880071.Fleli_4038"/>
<dbReference type="PANTHER" id="PTHR47861:SF3">
    <property type="entry name" value="FKBP-TYPE PEPTIDYL-PROLYL CIS-TRANS ISOMERASE SLYD"/>
    <property type="match status" value="1"/>
</dbReference>
<comment type="subcellular location">
    <subcellularLocation>
        <location evidence="2">Cytoplasm</location>
    </subcellularLocation>
</comment>
<dbReference type="InterPro" id="IPR001179">
    <property type="entry name" value="PPIase_FKBP_dom"/>
</dbReference>
<dbReference type="AlphaFoldDB" id="I4AQV1"/>
<evidence type="ECO:0000259" key="11">
    <source>
        <dbReference type="PROSITE" id="PS50059"/>
    </source>
</evidence>
<comment type="similarity">
    <text evidence="3 10">Belongs to the FKBP-type PPIase family.</text>
</comment>
<organism evidence="12 13">
    <name type="scientific">Bernardetia litoralis (strain ATCC 23117 / DSM 6794 / NBRC 15988 / NCIMB 1366 / Fx l1 / Sio-4)</name>
    <name type="common">Flexibacter litoralis</name>
    <dbReference type="NCBI Taxonomy" id="880071"/>
    <lineage>
        <taxon>Bacteria</taxon>
        <taxon>Pseudomonadati</taxon>
        <taxon>Bacteroidota</taxon>
        <taxon>Cytophagia</taxon>
        <taxon>Cytophagales</taxon>
        <taxon>Bernardetiaceae</taxon>
        <taxon>Bernardetia</taxon>
    </lineage>
</organism>
<name>I4AQV1_BERLS</name>
<dbReference type="GO" id="GO:0003755">
    <property type="term" value="F:peptidyl-prolyl cis-trans isomerase activity"/>
    <property type="evidence" value="ECO:0007669"/>
    <property type="project" value="UniProtKB-UniRule"/>
</dbReference>
<dbReference type="RefSeq" id="WP_014799759.1">
    <property type="nucleotide sequence ID" value="NC_018018.1"/>
</dbReference>
<evidence type="ECO:0000256" key="3">
    <source>
        <dbReference type="ARBA" id="ARBA00006577"/>
    </source>
</evidence>
<evidence type="ECO:0000256" key="2">
    <source>
        <dbReference type="ARBA" id="ARBA00004496"/>
    </source>
</evidence>
<evidence type="ECO:0000313" key="13">
    <source>
        <dbReference type="Proteomes" id="UP000006054"/>
    </source>
</evidence>
<dbReference type="GO" id="GO:0042026">
    <property type="term" value="P:protein refolding"/>
    <property type="evidence" value="ECO:0007669"/>
    <property type="project" value="UniProtKB-ARBA"/>
</dbReference>
<keyword evidence="4" id="KW-0963">Cytoplasm</keyword>
<dbReference type="Proteomes" id="UP000006054">
    <property type="component" value="Chromosome"/>
</dbReference>
<protein>
    <recommendedName>
        <fullName evidence="10">Peptidyl-prolyl cis-trans isomerase</fullName>
        <ecNumber evidence="10">5.2.1.8</ecNumber>
    </recommendedName>
</protein>
<dbReference type="InterPro" id="IPR046357">
    <property type="entry name" value="PPIase_dom_sf"/>
</dbReference>
<evidence type="ECO:0000256" key="6">
    <source>
        <dbReference type="ARBA" id="ARBA00023186"/>
    </source>
</evidence>
<dbReference type="PATRIC" id="fig|880071.3.peg.4040"/>
<dbReference type="EC" id="5.2.1.8" evidence="10"/>
<dbReference type="SUPFAM" id="SSF54534">
    <property type="entry name" value="FKBP-like"/>
    <property type="match status" value="1"/>
</dbReference>
<keyword evidence="13" id="KW-1185">Reference proteome</keyword>
<dbReference type="Pfam" id="PF00254">
    <property type="entry name" value="FKBP_C"/>
    <property type="match status" value="1"/>
</dbReference>
<dbReference type="Gene3D" id="3.10.50.40">
    <property type="match status" value="1"/>
</dbReference>
<dbReference type="HOGENOM" id="CLU_098197_2_1_10"/>
<evidence type="ECO:0000256" key="9">
    <source>
        <dbReference type="PROSITE-ProRule" id="PRU00277"/>
    </source>
</evidence>
<feature type="domain" description="PPIase FKBP-type" evidence="11">
    <location>
        <begin position="8"/>
        <end position="89"/>
    </location>
</feature>
<evidence type="ECO:0000256" key="5">
    <source>
        <dbReference type="ARBA" id="ARBA00023110"/>
    </source>
</evidence>
<dbReference type="OrthoDB" id="9808891at2"/>
<evidence type="ECO:0000256" key="4">
    <source>
        <dbReference type="ARBA" id="ARBA00022490"/>
    </source>
</evidence>
<keyword evidence="6" id="KW-0143">Chaperone</keyword>
<dbReference type="KEGG" id="fli:Fleli_4038"/>
<evidence type="ECO:0000313" key="12">
    <source>
        <dbReference type="EMBL" id="AFM06336.1"/>
    </source>
</evidence>